<keyword evidence="2" id="KW-1185">Reference proteome</keyword>
<evidence type="ECO:0008006" key="3">
    <source>
        <dbReference type="Google" id="ProtNLM"/>
    </source>
</evidence>
<dbReference type="InterPro" id="IPR023393">
    <property type="entry name" value="START-like_dom_sf"/>
</dbReference>
<sequence>MDANTTEHVAADNLTLWGYVVDATLWPDWIDGVERVSPVGHHGPARSGGQFEVKATWLPATTVAIGDVDADEGLEFHWEGEGAGSFTVHVEEVSHGASVLRLSISMDDAAAGDTDLEKLLIVSAGRLRQRGENSMLDPVH</sequence>
<evidence type="ECO:0000313" key="1">
    <source>
        <dbReference type="EMBL" id="GMA40137.1"/>
    </source>
</evidence>
<evidence type="ECO:0000313" key="2">
    <source>
        <dbReference type="Proteomes" id="UP001157126"/>
    </source>
</evidence>
<dbReference type="EMBL" id="BSUO01000001">
    <property type="protein sequence ID" value="GMA40137.1"/>
    <property type="molecule type" value="Genomic_DNA"/>
</dbReference>
<dbReference type="RefSeq" id="WP_284303886.1">
    <property type="nucleotide sequence ID" value="NZ_BSUO01000001.1"/>
</dbReference>
<reference evidence="2" key="1">
    <citation type="journal article" date="2019" name="Int. J. Syst. Evol. Microbiol.">
        <title>The Global Catalogue of Microorganisms (GCM) 10K type strain sequencing project: providing services to taxonomists for standard genome sequencing and annotation.</title>
        <authorList>
            <consortium name="The Broad Institute Genomics Platform"/>
            <consortium name="The Broad Institute Genome Sequencing Center for Infectious Disease"/>
            <person name="Wu L."/>
            <person name="Ma J."/>
        </authorList>
    </citation>
    <scope>NUCLEOTIDE SEQUENCE [LARGE SCALE GENOMIC DNA]</scope>
    <source>
        <strain evidence="2">NBRC 113072</strain>
    </source>
</reference>
<organism evidence="1 2">
    <name type="scientific">Mobilicoccus caccae</name>
    <dbReference type="NCBI Taxonomy" id="1859295"/>
    <lineage>
        <taxon>Bacteria</taxon>
        <taxon>Bacillati</taxon>
        <taxon>Actinomycetota</taxon>
        <taxon>Actinomycetes</taxon>
        <taxon>Micrococcales</taxon>
        <taxon>Dermatophilaceae</taxon>
        <taxon>Mobilicoccus</taxon>
    </lineage>
</organism>
<gene>
    <name evidence="1" type="ORF">GCM10025883_21820</name>
</gene>
<dbReference type="Gene3D" id="3.30.530.20">
    <property type="match status" value="1"/>
</dbReference>
<dbReference type="SUPFAM" id="SSF55961">
    <property type="entry name" value="Bet v1-like"/>
    <property type="match status" value="1"/>
</dbReference>
<protein>
    <recommendedName>
        <fullName evidence="3">Polyketide cyclase / dehydrase and lipid transport</fullName>
    </recommendedName>
</protein>
<comment type="caution">
    <text evidence="1">The sequence shown here is derived from an EMBL/GenBank/DDBJ whole genome shotgun (WGS) entry which is preliminary data.</text>
</comment>
<proteinExistence type="predicted"/>
<dbReference type="InterPro" id="IPR019587">
    <property type="entry name" value="Polyketide_cyclase/dehydratase"/>
</dbReference>
<dbReference type="Proteomes" id="UP001157126">
    <property type="component" value="Unassembled WGS sequence"/>
</dbReference>
<dbReference type="Pfam" id="PF10604">
    <property type="entry name" value="Polyketide_cyc2"/>
    <property type="match status" value="1"/>
</dbReference>
<accession>A0ABQ6IQH5</accession>
<name>A0ABQ6IQH5_9MICO</name>